<evidence type="ECO:0000313" key="3">
    <source>
        <dbReference type="EMBL" id="MEV0366401.1"/>
    </source>
</evidence>
<dbReference type="PROSITE" id="PS00061">
    <property type="entry name" value="ADH_SHORT"/>
    <property type="match status" value="1"/>
</dbReference>
<organism evidence="3 4">
    <name type="scientific">Nocardia fusca</name>
    <dbReference type="NCBI Taxonomy" id="941183"/>
    <lineage>
        <taxon>Bacteria</taxon>
        <taxon>Bacillati</taxon>
        <taxon>Actinomycetota</taxon>
        <taxon>Actinomycetes</taxon>
        <taxon>Mycobacteriales</taxon>
        <taxon>Nocardiaceae</taxon>
        <taxon>Nocardia</taxon>
    </lineage>
</organism>
<accession>A0ABV3FFC0</accession>
<dbReference type="SUPFAM" id="SSF51735">
    <property type="entry name" value="NAD(P)-binding Rossmann-fold domains"/>
    <property type="match status" value="1"/>
</dbReference>
<dbReference type="InterPro" id="IPR002347">
    <property type="entry name" value="SDR_fam"/>
</dbReference>
<dbReference type="InterPro" id="IPR051122">
    <property type="entry name" value="SDR_DHRS6-like"/>
</dbReference>
<dbReference type="Pfam" id="PF13561">
    <property type="entry name" value="adh_short_C2"/>
    <property type="match status" value="1"/>
</dbReference>
<keyword evidence="4" id="KW-1185">Reference proteome</keyword>
<evidence type="ECO:0000256" key="1">
    <source>
        <dbReference type="ARBA" id="ARBA00006484"/>
    </source>
</evidence>
<dbReference type="PANTHER" id="PTHR43477:SF1">
    <property type="entry name" value="DIHYDROANTICAPSIN 7-DEHYDROGENASE"/>
    <property type="match status" value="1"/>
</dbReference>
<sequence>MTTPGGGRVAIVTGAAGGIGSAIVARLIGEGYRVAAVDIDAAGLAALVERIASTALSTFVFDTAGDATRGVEDIVAELGSVHALVNNAGVLRAGDALATSDSDWAYVMHGSLTGTFQMSRAVLPCLLAQGAGAIVNIGSVAAVVGLKNRVAYCAAKAGVLGLTRAMAADHAAAGVRINAVNPGTTETAMVAAVIAGSADPEATRAIWSTRQPVGRMGRPAEIAAAVSFLVSDEASYMSGSVITVDGGLSAV</sequence>
<evidence type="ECO:0000313" key="4">
    <source>
        <dbReference type="Proteomes" id="UP001551658"/>
    </source>
</evidence>
<dbReference type="PRINTS" id="PR00080">
    <property type="entry name" value="SDRFAMILY"/>
</dbReference>
<dbReference type="EMBL" id="JBFAIH010000019">
    <property type="protein sequence ID" value="MEV0366401.1"/>
    <property type="molecule type" value="Genomic_DNA"/>
</dbReference>
<gene>
    <name evidence="3" type="ORF">AB0H72_27255</name>
</gene>
<proteinExistence type="inferred from homology"/>
<dbReference type="InterPro" id="IPR020904">
    <property type="entry name" value="Sc_DH/Rdtase_CS"/>
</dbReference>
<protein>
    <submittedName>
        <fullName evidence="3">SDR family NAD(P)-dependent oxidoreductase</fullName>
    </submittedName>
</protein>
<dbReference type="InterPro" id="IPR036291">
    <property type="entry name" value="NAD(P)-bd_dom_sf"/>
</dbReference>
<dbReference type="PRINTS" id="PR00081">
    <property type="entry name" value="GDHRDH"/>
</dbReference>
<evidence type="ECO:0000256" key="2">
    <source>
        <dbReference type="ARBA" id="ARBA00023002"/>
    </source>
</evidence>
<dbReference type="Gene3D" id="3.40.50.720">
    <property type="entry name" value="NAD(P)-binding Rossmann-like Domain"/>
    <property type="match status" value="1"/>
</dbReference>
<dbReference type="Proteomes" id="UP001551658">
    <property type="component" value="Unassembled WGS sequence"/>
</dbReference>
<comment type="caution">
    <text evidence="3">The sequence shown here is derived from an EMBL/GenBank/DDBJ whole genome shotgun (WGS) entry which is preliminary data.</text>
</comment>
<dbReference type="RefSeq" id="WP_357984311.1">
    <property type="nucleotide sequence ID" value="NZ_JBFAIH010000019.1"/>
</dbReference>
<reference evidence="3 4" key="1">
    <citation type="submission" date="2024-06" db="EMBL/GenBank/DDBJ databases">
        <title>The Natural Products Discovery Center: Release of the First 8490 Sequenced Strains for Exploring Actinobacteria Biosynthetic Diversity.</title>
        <authorList>
            <person name="Kalkreuter E."/>
            <person name="Kautsar S.A."/>
            <person name="Yang D."/>
            <person name="Bader C.D."/>
            <person name="Teijaro C.N."/>
            <person name="Fluegel L."/>
            <person name="Davis C.M."/>
            <person name="Simpson J.R."/>
            <person name="Lauterbach L."/>
            <person name="Steele A.D."/>
            <person name="Gui C."/>
            <person name="Meng S."/>
            <person name="Li G."/>
            <person name="Viehrig K."/>
            <person name="Ye F."/>
            <person name="Su P."/>
            <person name="Kiefer A.F."/>
            <person name="Nichols A."/>
            <person name="Cepeda A.J."/>
            <person name="Yan W."/>
            <person name="Fan B."/>
            <person name="Jiang Y."/>
            <person name="Adhikari A."/>
            <person name="Zheng C.-J."/>
            <person name="Schuster L."/>
            <person name="Cowan T.M."/>
            <person name="Smanski M.J."/>
            <person name="Chevrette M.G."/>
            <person name="De Carvalho L.P.S."/>
            <person name="Shen B."/>
        </authorList>
    </citation>
    <scope>NUCLEOTIDE SEQUENCE [LARGE SCALE GENOMIC DNA]</scope>
    <source>
        <strain evidence="3 4">NPDC050671</strain>
    </source>
</reference>
<keyword evidence="2" id="KW-0560">Oxidoreductase</keyword>
<name>A0ABV3FFC0_9NOCA</name>
<dbReference type="PANTHER" id="PTHR43477">
    <property type="entry name" value="DIHYDROANTICAPSIN 7-DEHYDROGENASE"/>
    <property type="match status" value="1"/>
</dbReference>
<comment type="similarity">
    <text evidence="1">Belongs to the short-chain dehydrogenases/reductases (SDR) family.</text>
</comment>